<gene>
    <name evidence="2" type="ORF">C7382_11230</name>
</gene>
<dbReference type="EMBL" id="QEKY01000012">
    <property type="protein sequence ID" value="PVZ08689.1"/>
    <property type="molecule type" value="Genomic_DNA"/>
</dbReference>
<comment type="caution">
    <text evidence="2">The sequence shown here is derived from an EMBL/GenBank/DDBJ whole genome shotgun (WGS) entry which is preliminary data.</text>
</comment>
<evidence type="ECO:0000256" key="1">
    <source>
        <dbReference type="SAM" id="SignalP"/>
    </source>
</evidence>
<organism evidence="2 3">
    <name type="scientific">Porphyromonas loveana</name>
    <dbReference type="NCBI Taxonomy" id="1884669"/>
    <lineage>
        <taxon>Bacteria</taxon>
        <taxon>Pseudomonadati</taxon>
        <taxon>Bacteroidota</taxon>
        <taxon>Bacteroidia</taxon>
        <taxon>Bacteroidales</taxon>
        <taxon>Porphyromonadaceae</taxon>
        <taxon>Porphyromonas</taxon>
    </lineage>
</organism>
<name>A0A2U1F975_9PORP</name>
<accession>A0A2U1F975</accession>
<dbReference type="OrthoDB" id="1010927at2"/>
<reference evidence="2 3" key="1">
    <citation type="submission" date="2018-04" db="EMBL/GenBank/DDBJ databases">
        <title>Genomic Encyclopedia of Type Strains, Phase IV (KMG-IV): sequencing the most valuable type-strain genomes for metagenomic binning, comparative biology and taxonomic classification.</title>
        <authorList>
            <person name="Goeker M."/>
        </authorList>
    </citation>
    <scope>NUCLEOTIDE SEQUENCE [LARGE SCALE GENOMIC DNA]</scope>
    <source>
        <strain evidence="2 3">DSM 28520</strain>
    </source>
</reference>
<feature type="signal peptide" evidence="1">
    <location>
        <begin position="1"/>
        <end position="30"/>
    </location>
</feature>
<proteinExistence type="predicted"/>
<dbReference type="Proteomes" id="UP000245462">
    <property type="component" value="Unassembled WGS sequence"/>
</dbReference>
<protein>
    <submittedName>
        <fullName evidence="2">GLPGLI family protein</fullName>
    </submittedName>
</protein>
<dbReference type="Pfam" id="PF22252">
    <property type="entry name" value="PNGase_F-II_N"/>
    <property type="match status" value="1"/>
</dbReference>
<evidence type="ECO:0000313" key="2">
    <source>
        <dbReference type="EMBL" id="PVZ08689.1"/>
    </source>
</evidence>
<dbReference type="NCBIfam" id="TIGR01200">
    <property type="entry name" value="GLPGLI"/>
    <property type="match status" value="1"/>
</dbReference>
<dbReference type="AlphaFoldDB" id="A0A2U1F975"/>
<dbReference type="InterPro" id="IPR005901">
    <property type="entry name" value="GLPGLI"/>
</dbReference>
<keyword evidence="1" id="KW-0732">Signal</keyword>
<dbReference type="GeneID" id="94551129"/>
<feature type="chain" id="PRO_5015439569" evidence="1">
    <location>
        <begin position="31"/>
        <end position="285"/>
    </location>
</feature>
<dbReference type="RefSeq" id="WP_116679668.1">
    <property type="nucleotide sequence ID" value="NZ_QEKY01000012.1"/>
</dbReference>
<evidence type="ECO:0000313" key="3">
    <source>
        <dbReference type="Proteomes" id="UP000245462"/>
    </source>
</evidence>
<keyword evidence="3" id="KW-1185">Reference proteome</keyword>
<sequence>MVKFVSIAKEHYAVVLLSFLLVSITTPLEAQTHSTAPSGGMKLTYDQKPMGQASVECIYRYTRTNTKREKQSQRLILQANNKQSKCYSLAKYKLDSVANLRGRNNMKLADFQMLLTSYSEASIGDQSCYNSREYRDAKKAELTSFIYEFGPRNIEYTTPLPTVRWNTAHKERVTICGYSCRKATGEFGGRKWTVWYTTDIPVSSGPWKLGDLPGLILRASDATGEHSFEAVSIRNAKSTIFWDVFTTQKTTAEKARQMSRDKHKNYEQHERGFGVIQPNYTLLEP</sequence>